<dbReference type="Proteomes" id="UP000321175">
    <property type="component" value="Unassembled WGS sequence"/>
</dbReference>
<evidence type="ECO:0000313" key="4">
    <source>
        <dbReference type="Proteomes" id="UP000321175"/>
    </source>
</evidence>
<dbReference type="Proteomes" id="UP000195024">
    <property type="component" value="Unassembled WGS sequence"/>
</dbReference>
<evidence type="ECO:0000313" key="2">
    <source>
        <dbReference type="EMBL" id="OTP27382.1"/>
    </source>
</evidence>
<dbReference type="SFLD" id="SFLDG01140">
    <property type="entry name" value="C2.B:_Phosphomannomutase_and_P"/>
    <property type="match status" value="1"/>
</dbReference>
<dbReference type="RefSeq" id="WP_071867441.1">
    <property type="nucleotide sequence ID" value="NZ_BJWA01000001.1"/>
</dbReference>
<reference evidence="2 3" key="1">
    <citation type="submission" date="2017-05" db="EMBL/GenBank/DDBJ databases">
        <title>The Genome Sequence of Enterococcus mundtii 6B1_DIV0119.</title>
        <authorList>
            <consortium name="The Broad Institute Genomics Platform"/>
            <consortium name="The Broad Institute Genomic Center for Infectious Diseases"/>
            <person name="Earl A."/>
            <person name="Manson A."/>
            <person name="Schwartman J."/>
            <person name="Gilmore M."/>
            <person name="Abouelleil A."/>
            <person name="Cao P."/>
            <person name="Chapman S."/>
            <person name="Cusick C."/>
            <person name="Shea T."/>
            <person name="Young S."/>
            <person name="Neafsey D."/>
            <person name="Nusbaum C."/>
            <person name="Birren B."/>
        </authorList>
    </citation>
    <scope>NUCLEOTIDE SEQUENCE [LARGE SCALE GENOMIC DNA]</scope>
    <source>
        <strain evidence="2 3">6B1_DIV0119</strain>
    </source>
</reference>
<gene>
    <name evidence="2" type="ORF">A5802_001117</name>
    <name evidence="1" type="ORF">EMU01_01800</name>
</gene>
<dbReference type="SFLD" id="SFLDS00003">
    <property type="entry name" value="Haloacid_Dehalogenase"/>
    <property type="match status" value="1"/>
</dbReference>
<dbReference type="CDD" id="cd07516">
    <property type="entry name" value="HAD_Pase"/>
    <property type="match status" value="1"/>
</dbReference>
<dbReference type="InterPro" id="IPR023214">
    <property type="entry name" value="HAD_sf"/>
</dbReference>
<dbReference type="Gene3D" id="3.30.1240.10">
    <property type="match status" value="1"/>
</dbReference>
<dbReference type="InterPro" id="IPR006379">
    <property type="entry name" value="HAD-SF_hydro_IIB"/>
</dbReference>
<protein>
    <submittedName>
        <fullName evidence="2">HAD superfamily hydrolase</fullName>
    </submittedName>
    <submittedName>
        <fullName evidence="1">Haloacid dehalogenase</fullName>
    </submittedName>
</protein>
<comment type="caution">
    <text evidence="2">The sequence shown here is derived from an EMBL/GenBank/DDBJ whole genome shotgun (WGS) entry which is preliminary data.</text>
</comment>
<evidence type="ECO:0000313" key="1">
    <source>
        <dbReference type="EMBL" id="GEL79036.1"/>
    </source>
</evidence>
<dbReference type="PANTHER" id="PTHR10000">
    <property type="entry name" value="PHOSPHOSERINE PHOSPHATASE"/>
    <property type="match status" value="1"/>
</dbReference>
<dbReference type="GO" id="GO:0000287">
    <property type="term" value="F:magnesium ion binding"/>
    <property type="evidence" value="ECO:0007669"/>
    <property type="project" value="TreeGrafter"/>
</dbReference>
<sequence length="270" mass="29839">MKLAAIDLDGTLLDSQGVVPQENIRALKAFSSNGGIVTIATGRNSISAKDVFAQLGVSGYLISSNGALISEMKDGKIDHVLRRSKIEVPILKKAFYLAKEAKISIIASRETQDDQITFNENALVKDDPYYQHFNLQNHSFDEITAQLDDPSLSYLKLALTDKNEEKLKKIQVELEKEGIDSVFSDPHFLEITPRNITKAHSLLFLTEYLGLSSEDVMAFGDQENDLAMLEFSGLSVAMGNAQEHVKDLADEVTETNDEAGVANFLNDHFL</sequence>
<organism evidence="2 3">
    <name type="scientific">Enterococcus mundtii</name>
    <dbReference type="NCBI Taxonomy" id="53346"/>
    <lineage>
        <taxon>Bacteria</taxon>
        <taxon>Bacillati</taxon>
        <taxon>Bacillota</taxon>
        <taxon>Bacilli</taxon>
        <taxon>Lactobacillales</taxon>
        <taxon>Enterococcaceae</taxon>
        <taxon>Enterococcus</taxon>
    </lineage>
</organism>
<dbReference type="EMBL" id="BJWA01000001">
    <property type="protein sequence ID" value="GEL79036.1"/>
    <property type="molecule type" value="Genomic_DNA"/>
</dbReference>
<dbReference type="Pfam" id="PF08282">
    <property type="entry name" value="Hydrolase_3"/>
    <property type="match status" value="1"/>
</dbReference>
<dbReference type="NCBIfam" id="TIGR00099">
    <property type="entry name" value="Cof-subfamily"/>
    <property type="match status" value="1"/>
</dbReference>
<dbReference type="InterPro" id="IPR036412">
    <property type="entry name" value="HAD-like_sf"/>
</dbReference>
<dbReference type="Gene3D" id="3.40.50.1000">
    <property type="entry name" value="HAD superfamily/HAD-like"/>
    <property type="match status" value="1"/>
</dbReference>
<dbReference type="GO" id="GO:0016791">
    <property type="term" value="F:phosphatase activity"/>
    <property type="evidence" value="ECO:0007669"/>
    <property type="project" value="UniProtKB-ARBA"/>
</dbReference>
<keyword evidence="2" id="KW-0378">Hydrolase</keyword>
<proteinExistence type="predicted"/>
<keyword evidence="4" id="KW-1185">Reference proteome</keyword>
<dbReference type="EMBL" id="NGMS01000001">
    <property type="protein sequence ID" value="OTP27382.1"/>
    <property type="molecule type" value="Genomic_DNA"/>
</dbReference>
<dbReference type="InterPro" id="IPR000150">
    <property type="entry name" value="Cof"/>
</dbReference>
<name>A0A1I4J7R2_ENTMU</name>
<dbReference type="AlphaFoldDB" id="A0A1I4J7R2"/>
<dbReference type="GeneID" id="60999399"/>
<dbReference type="NCBIfam" id="TIGR01484">
    <property type="entry name" value="HAD-SF-IIB"/>
    <property type="match status" value="1"/>
</dbReference>
<reference evidence="1 4" key="2">
    <citation type="submission" date="2019-07" db="EMBL/GenBank/DDBJ databases">
        <title>Whole genome shotgun sequence of Enterococcus mundtii NBRC 100490.</title>
        <authorList>
            <person name="Hosoyama A."/>
            <person name="Uohara A."/>
            <person name="Ohji S."/>
            <person name="Ichikawa N."/>
        </authorList>
    </citation>
    <scope>NUCLEOTIDE SEQUENCE [LARGE SCALE GENOMIC DNA]</scope>
    <source>
        <strain evidence="1 4">NBRC 100490</strain>
    </source>
</reference>
<dbReference type="GO" id="GO:0005829">
    <property type="term" value="C:cytosol"/>
    <property type="evidence" value="ECO:0007669"/>
    <property type="project" value="TreeGrafter"/>
</dbReference>
<dbReference type="PANTHER" id="PTHR10000:SF8">
    <property type="entry name" value="HAD SUPERFAMILY HYDROLASE-LIKE, TYPE 3"/>
    <property type="match status" value="1"/>
</dbReference>
<evidence type="ECO:0000313" key="3">
    <source>
        <dbReference type="Proteomes" id="UP000195024"/>
    </source>
</evidence>
<dbReference type="SUPFAM" id="SSF56784">
    <property type="entry name" value="HAD-like"/>
    <property type="match status" value="1"/>
</dbReference>
<accession>A0A1I4J7R2</accession>